<reference evidence="2" key="1">
    <citation type="submission" date="2021-06" db="EMBL/GenBank/DDBJ databases">
        <authorList>
            <person name="Criscuolo A."/>
        </authorList>
    </citation>
    <scope>NUCLEOTIDE SEQUENCE</scope>
    <source>
        <strain evidence="2">CIP111803</strain>
    </source>
</reference>
<protein>
    <recommendedName>
        <fullName evidence="1">FAD-dependent urate hydroxylase HpyO/Asp monooxygenase CreE-like FAD/NAD(P)-binding domain-containing protein</fullName>
    </recommendedName>
</protein>
<dbReference type="Proteomes" id="UP000693892">
    <property type="component" value="Unassembled WGS sequence"/>
</dbReference>
<dbReference type="AlphaFoldDB" id="A0A916JYV6"/>
<accession>A0A916JYV6</accession>
<sequence length="673" mass="72880">MRILFIGAGPASAMVLERLLASHRRDHPELRLDIRLVDPFPPGGGRIWRREQSPLLKLNTMLEDAAFFTDDSCTIEGPIEPGPSLADWVRLVREGALPGPAWADAALEREIGTITDRGFPTRRLNNAYLSWAYEEVLQRASDRVSVAWQQGFATSVEAPDEATRVVRLRSGEVLTADLVLHALGHNGSQPSAEAIRIGEFAEQHGLDYVAPAFTADIDLDWVPAGEDVVVRGMGLAAVDLAVLLAEGRGGRFERDADGALRYLPSGREPVLHFGSRRGVPYRSKVTSSPIGDPVQLELLGDDFRERIAARDEPLDFERDIWPLVAAELLLGYYRELFTGHPDRVLGDWPGFAAALRGILAADGGFESDALTRLIADHVPEPEDRFEIAEFDRPLDFAGVDAAAVASSAASSAAATDAAPATRVPSGREGAGAVHRRVIAHIERDLRQRTRTENSAAQALFLTMLFSFISIAEIPAEKWNARTRTRVLPGRWHTFFSYLASGPPGERLEELVALADAGIVRFLGGDVELRLDEAHGRFVASGSAETPGGRTRSRIDSTVLIDAWLPEAQAVRSDNPLLRGLVADGIAEEVRIADAEHDGSTGQIVIESGGVLPGDPRQFALGPFTSIPGAGAFTRPGIDSLSFRLHDRCARAILAAAARSASLQRAVEPQLAIR</sequence>
<organism evidence="2 3">
    <name type="scientific">Leucobacter soli</name>
    <dbReference type="NCBI Taxonomy" id="2812850"/>
    <lineage>
        <taxon>Bacteria</taxon>
        <taxon>Bacillati</taxon>
        <taxon>Actinomycetota</taxon>
        <taxon>Actinomycetes</taxon>
        <taxon>Micrococcales</taxon>
        <taxon>Microbacteriaceae</taxon>
        <taxon>Leucobacter</taxon>
    </lineage>
</organism>
<dbReference type="PANTHER" id="PTHR40254">
    <property type="entry name" value="BLR0577 PROTEIN"/>
    <property type="match status" value="1"/>
</dbReference>
<name>A0A916JYV6_9MICO</name>
<proteinExistence type="predicted"/>
<gene>
    <name evidence="2" type="ORF">LEUCIP111803_01671</name>
</gene>
<dbReference type="InterPro" id="IPR052189">
    <property type="entry name" value="L-asp_N-monooxygenase_NS-form"/>
</dbReference>
<dbReference type="RefSeq" id="WP_218115366.1">
    <property type="nucleotide sequence ID" value="NZ_CAJVAP010000017.1"/>
</dbReference>
<dbReference type="EMBL" id="CAJVAP010000017">
    <property type="protein sequence ID" value="CAG7613231.1"/>
    <property type="molecule type" value="Genomic_DNA"/>
</dbReference>
<evidence type="ECO:0000313" key="3">
    <source>
        <dbReference type="Proteomes" id="UP000693892"/>
    </source>
</evidence>
<feature type="domain" description="FAD-dependent urate hydroxylase HpyO/Asp monooxygenase CreE-like FAD/NAD(P)-binding" evidence="1">
    <location>
        <begin position="5"/>
        <end position="185"/>
    </location>
</feature>
<comment type="caution">
    <text evidence="2">The sequence shown here is derived from an EMBL/GenBank/DDBJ whole genome shotgun (WGS) entry which is preliminary data.</text>
</comment>
<keyword evidence="3" id="KW-1185">Reference proteome</keyword>
<dbReference type="InterPro" id="IPR038732">
    <property type="entry name" value="HpyO/CreE_NAD-binding"/>
</dbReference>
<dbReference type="PANTHER" id="PTHR40254:SF1">
    <property type="entry name" value="BLR0577 PROTEIN"/>
    <property type="match status" value="1"/>
</dbReference>
<evidence type="ECO:0000259" key="1">
    <source>
        <dbReference type="Pfam" id="PF13454"/>
    </source>
</evidence>
<evidence type="ECO:0000313" key="2">
    <source>
        <dbReference type="EMBL" id="CAG7613231.1"/>
    </source>
</evidence>
<dbReference type="Pfam" id="PF13454">
    <property type="entry name" value="NAD_binding_9"/>
    <property type="match status" value="1"/>
</dbReference>